<dbReference type="KEGG" id="paa:Paes_1706"/>
<evidence type="ECO:0000313" key="2">
    <source>
        <dbReference type="EMBL" id="ACF46724.1"/>
    </source>
</evidence>
<feature type="transmembrane region" description="Helical" evidence="1">
    <location>
        <begin position="55"/>
        <end position="76"/>
    </location>
</feature>
<organism evidence="2 3">
    <name type="scientific">Prosthecochloris aestuarii (strain DSM 271 / SK 413)</name>
    <dbReference type="NCBI Taxonomy" id="290512"/>
    <lineage>
        <taxon>Bacteria</taxon>
        <taxon>Pseudomonadati</taxon>
        <taxon>Chlorobiota</taxon>
        <taxon>Chlorobiia</taxon>
        <taxon>Chlorobiales</taxon>
        <taxon>Chlorobiaceae</taxon>
        <taxon>Prosthecochloris</taxon>
    </lineage>
</organism>
<name>B4S3I5_PROA2</name>
<dbReference type="eggNOG" id="ENOG5032WQT">
    <property type="taxonomic scope" value="Bacteria"/>
</dbReference>
<feature type="transmembrane region" description="Helical" evidence="1">
    <location>
        <begin position="137"/>
        <end position="167"/>
    </location>
</feature>
<protein>
    <submittedName>
        <fullName evidence="2">Uncharacterized protein</fullName>
    </submittedName>
</protein>
<keyword evidence="1" id="KW-0812">Transmembrane</keyword>
<sequence length="170" mass="18833">MLVRARQTAAPPSVWTWLAITFLWGTVFFGTSIVMLNVSVFWLEQGFFNPEWSEISSVYAIYFFVLLAIAFGAMMLKNRMDPEGKKQTQRQQDVLAGKREQVFVSLAASITTSFFFTVLTALTFVLSGVLIDMTLHLPVSVVLTAALLNISAGLAVSIFVGLVIFVLKKV</sequence>
<dbReference type="EMBL" id="CP001108">
    <property type="protein sequence ID" value="ACF46724.1"/>
    <property type="molecule type" value="Genomic_DNA"/>
</dbReference>
<keyword evidence="1" id="KW-1133">Transmembrane helix</keyword>
<reference evidence="2" key="1">
    <citation type="submission" date="2008-06" db="EMBL/GenBank/DDBJ databases">
        <title>Complete sequence of chromosome of Prosthecochloris aestuarii DSM 271.</title>
        <authorList>
            <consortium name="US DOE Joint Genome Institute"/>
            <person name="Lucas S."/>
            <person name="Copeland A."/>
            <person name="Lapidus A."/>
            <person name="Glavina del Rio T."/>
            <person name="Dalin E."/>
            <person name="Tice H."/>
            <person name="Bruce D."/>
            <person name="Goodwin L."/>
            <person name="Pitluck S."/>
            <person name="Schmutz J."/>
            <person name="Larimer F."/>
            <person name="Land M."/>
            <person name="Hauser L."/>
            <person name="Kyrpides N."/>
            <person name="Anderson I."/>
            <person name="Liu Z."/>
            <person name="Li T."/>
            <person name="Zhao F."/>
            <person name="Overmann J."/>
            <person name="Bryant D.A."/>
            <person name="Richardson P."/>
        </authorList>
    </citation>
    <scope>NUCLEOTIDE SEQUENCE [LARGE SCALE GENOMIC DNA]</scope>
    <source>
        <strain evidence="2">DSM 271</strain>
    </source>
</reference>
<gene>
    <name evidence="2" type="ordered locus">Paes_1706</name>
</gene>
<keyword evidence="3" id="KW-1185">Reference proteome</keyword>
<dbReference type="AlphaFoldDB" id="B4S3I5"/>
<dbReference type="Proteomes" id="UP000002725">
    <property type="component" value="Chromosome"/>
</dbReference>
<proteinExistence type="predicted"/>
<dbReference type="HOGENOM" id="CLU_1552550_0_0_10"/>
<evidence type="ECO:0000313" key="3">
    <source>
        <dbReference type="Proteomes" id="UP000002725"/>
    </source>
</evidence>
<feature type="transmembrane region" description="Helical" evidence="1">
    <location>
        <begin position="102"/>
        <end position="131"/>
    </location>
</feature>
<keyword evidence="1" id="KW-0472">Membrane</keyword>
<feature type="transmembrane region" description="Helical" evidence="1">
    <location>
        <begin position="14"/>
        <end position="43"/>
    </location>
</feature>
<accession>B4S3I5</accession>
<evidence type="ECO:0000256" key="1">
    <source>
        <dbReference type="SAM" id="Phobius"/>
    </source>
</evidence>
<dbReference type="RefSeq" id="WP_012506257.1">
    <property type="nucleotide sequence ID" value="NC_011059.1"/>
</dbReference>